<evidence type="ECO:0000259" key="9">
    <source>
        <dbReference type="PROSITE" id="PS51669"/>
    </source>
</evidence>
<reference evidence="10" key="1">
    <citation type="journal article" date="2021" name="bioRxiv">
        <title>Unraveling nitrogen, sulfur and carbon metabolic pathways and microbial community transcriptional responses to substrate deprivation and toxicity stresses in a bioreactor mimicking anoxic brackish coastal sediment conditions.</title>
        <authorList>
            <person name="Martins P.D."/>
            <person name="Echeveste M.J."/>
            <person name="Arshad A."/>
            <person name="Kurth J."/>
            <person name="Ouboter H."/>
            <person name="Jetten M.S.M."/>
            <person name="Welte C.U."/>
        </authorList>
    </citation>
    <scope>NUCLEOTIDE SEQUENCE</scope>
    <source>
        <strain evidence="10">MAG_39</strain>
    </source>
</reference>
<evidence type="ECO:0000256" key="3">
    <source>
        <dbReference type="ARBA" id="ARBA00022505"/>
    </source>
</evidence>
<dbReference type="GO" id="GO:0016491">
    <property type="term" value="F:oxidoreductase activity"/>
    <property type="evidence" value="ECO:0007669"/>
    <property type="project" value="UniProtKB-KW"/>
</dbReference>
<evidence type="ECO:0000256" key="6">
    <source>
        <dbReference type="ARBA" id="ARBA00023002"/>
    </source>
</evidence>
<evidence type="ECO:0000256" key="7">
    <source>
        <dbReference type="ARBA" id="ARBA00023004"/>
    </source>
</evidence>
<gene>
    <name evidence="10" type="ORF">K8I29_03790</name>
</gene>
<keyword evidence="5" id="KW-0732">Signal</keyword>
<keyword evidence="6" id="KW-0560">Oxidoreductase</keyword>
<evidence type="ECO:0000256" key="4">
    <source>
        <dbReference type="ARBA" id="ARBA00022723"/>
    </source>
</evidence>
<dbReference type="Gene3D" id="2.40.40.20">
    <property type="match status" value="1"/>
</dbReference>
<dbReference type="SUPFAM" id="SSF53706">
    <property type="entry name" value="Formate dehydrogenase/DMSO reductase, domains 1-3"/>
    <property type="match status" value="1"/>
</dbReference>
<keyword evidence="7" id="KW-0408">Iron</keyword>
<dbReference type="SUPFAM" id="SSF50692">
    <property type="entry name" value="ADC-like"/>
    <property type="match status" value="1"/>
</dbReference>
<evidence type="ECO:0000256" key="8">
    <source>
        <dbReference type="ARBA" id="ARBA00023014"/>
    </source>
</evidence>
<dbReference type="InterPro" id="IPR006656">
    <property type="entry name" value="Mopterin_OxRdtase"/>
</dbReference>
<dbReference type="Gene3D" id="3.40.228.10">
    <property type="entry name" value="Dimethylsulfoxide Reductase, domain 2"/>
    <property type="match status" value="1"/>
</dbReference>
<proteinExistence type="inferred from homology"/>
<evidence type="ECO:0000256" key="1">
    <source>
        <dbReference type="ARBA" id="ARBA00010312"/>
    </source>
</evidence>
<dbReference type="PROSITE" id="PS51669">
    <property type="entry name" value="4FE4S_MOW_BIS_MGD"/>
    <property type="match status" value="1"/>
</dbReference>
<dbReference type="AlphaFoldDB" id="A0A953J318"/>
<organism evidence="10 11">
    <name type="scientific">Candidatus Nitrobium versatile</name>
    <dbReference type="NCBI Taxonomy" id="2884831"/>
    <lineage>
        <taxon>Bacteria</taxon>
        <taxon>Pseudomonadati</taxon>
        <taxon>Nitrospirota</taxon>
        <taxon>Nitrospiria</taxon>
        <taxon>Nitrospirales</taxon>
        <taxon>Nitrospiraceae</taxon>
        <taxon>Candidatus Nitrobium</taxon>
    </lineage>
</organism>
<sequence>MDVEMKRRTFLKVSTAVVAATAVSSFKEAEAAEWKRQVGKSGSQPDPVAEEAKIVRSVCLMCHGGCGIQAKVVNGELVRLTGNPYHPNTYDYTAKGDIVEESDLDAGNGGKDVGSLCPKGQAGIFALYSPFRLQHPLKRVGPRGSGKWKSISWEQAIKEICHGGYLFKNVPGEENRKVEGLKSILNNNDPIGKEDSDYLDEAPPGGYGPKRNQFVWAHGRNEQSPLTPRFVTESAGVPNMLNHCSRCAGTFYNVVEDVLNLPPYEIGAYADYEYCDYLISLGSNITQADYPMQTRARYLQKFGKRVGPFSKEFKHVVVDPRFTNGAAKATHNGVGEWIPLKPATDAYFLLGMIRWMIENNGYKKEYLMLPNERAAKGRGYRNWTDMTYLVSTKEPKTYLAGKDAGLGQSDFVVLVNGTPKMFQEVDGTADLDASVSLNGVEYKTVFRMLRERAQEQTLEECDAVCDIPQGTIARIAKEFSAAKHPVIEMFRGPVQQSNGYWNGQALCIINILVDNVDRKGGFIPGHAAYKGGVKGTLRKASGVSVCRHKSKYQGKKPTASRPWYPLARRTVTPEFFASVKAGYPYKVKAYLNYYNNPVYTMPYNASVIDAMLDLNALPLTFSIDAYMGETTMLCDYVLPDTEYLERLGGFKTYPPVKTRVWALRQPVVGSFDPKTHDYRSIRPDTRMADDILIDLAMECGLPGFGKDGGGPGIHINNSWDYWNEYYKHYDFKEGLDPKSSFVKLGGQFENPAPRRQYTSSYSTGDYVTFPGGRPVRALYVYQQNTAVNRNSMTGKYFDGLPQYRTIIDCKEQPLDPAIWKEYPFQLHTWKDSFHTQSRTMNNLWLASIKPQNYAEINPADAERLGVKTGDWVKAKSPSSKHIALYDNSLGDGWYKYQVRVTSRIRPGLFSICQAYGRFGAGARKWYANGKEQSHDERVGAGFHINPLYMADPVLQNIVMIDPVGGGTQSYGTPLRLEKL</sequence>
<dbReference type="Pfam" id="PF04879">
    <property type="entry name" value="Molybdop_Fe4S4"/>
    <property type="match status" value="1"/>
</dbReference>
<name>A0A953J318_9BACT</name>
<dbReference type="InterPro" id="IPR006657">
    <property type="entry name" value="MoPterin_dinucl-bd_dom"/>
</dbReference>
<dbReference type="SMART" id="SM00926">
    <property type="entry name" value="Molybdop_Fe4S4"/>
    <property type="match status" value="1"/>
</dbReference>
<dbReference type="GO" id="GO:0051539">
    <property type="term" value="F:4 iron, 4 sulfur cluster binding"/>
    <property type="evidence" value="ECO:0007669"/>
    <property type="project" value="UniProtKB-KW"/>
</dbReference>
<dbReference type="InterPro" id="IPR050612">
    <property type="entry name" value="Prok_Mopterin_Oxidored"/>
</dbReference>
<accession>A0A953J318</accession>
<comment type="similarity">
    <text evidence="1">Belongs to the prokaryotic molybdopterin-containing oxidoreductase family.</text>
</comment>
<comment type="caution">
    <text evidence="10">The sequence shown here is derived from an EMBL/GenBank/DDBJ whole genome shotgun (WGS) entry which is preliminary data.</text>
</comment>
<dbReference type="EMBL" id="JAIOIV010000028">
    <property type="protein sequence ID" value="MBZ0155321.1"/>
    <property type="molecule type" value="Genomic_DNA"/>
</dbReference>
<keyword evidence="4" id="KW-0479">Metal-binding</keyword>
<evidence type="ECO:0000256" key="2">
    <source>
        <dbReference type="ARBA" id="ARBA00022485"/>
    </source>
</evidence>
<evidence type="ECO:0000313" key="11">
    <source>
        <dbReference type="Proteomes" id="UP000705867"/>
    </source>
</evidence>
<dbReference type="InterPro" id="IPR006963">
    <property type="entry name" value="Mopterin_OxRdtase_4Fe-4S_dom"/>
</dbReference>
<feature type="domain" description="4Fe-4S Mo/W bis-MGD-type" evidence="9">
    <location>
        <begin position="52"/>
        <end position="107"/>
    </location>
</feature>
<dbReference type="PROSITE" id="PS51318">
    <property type="entry name" value="TAT"/>
    <property type="match status" value="1"/>
</dbReference>
<evidence type="ECO:0000313" key="10">
    <source>
        <dbReference type="EMBL" id="MBZ0155321.1"/>
    </source>
</evidence>
<dbReference type="Pfam" id="PF00384">
    <property type="entry name" value="Molybdopterin"/>
    <property type="match status" value="1"/>
</dbReference>
<dbReference type="PANTHER" id="PTHR43742">
    <property type="entry name" value="TRIMETHYLAMINE-N-OXIDE REDUCTASE"/>
    <property type="match status" value="1"/>
</dbReference>
<keyword evidence="8" id="KW-0411">Iron-sulfur</keyword>
<keyword evidence="2" id="KW-0004">4Fe-4S</keyword>
<evidence type="ECO:0000256" key="5">
    <source>
        <dbReference type="ARBA" id="ARBA00022729"/>
    </source>
</evidence>
<reference evidence="10" key="2">
    <citation type="submission" date="2021-08" db="EMBL/GenBank/DDBJ databases">
        <authorList>
            <person name="Dalcin Martins P."/>
        </authorList>
    </citation>
    <scope>NUCLEOTIDE SEQUENCE</scope>
    <source>
        <strain evidence="10">MAG_39</strain>
    </source>
</reference>
<dbReference type="Pfam" id="PF01568">
    <property type="entry name" value="Molydop_binding"/>
    <property type="match status" value="1"/>
</dbReference>
<dbReference type="InterPro" id="IPR009010">
    <property type="entry name" value="Asp_de-COase-like_dom_sf"/>
</dbReference>
<keyword evidence="3" id="KW-0500">Molybdenum</keyword>
<dbReference type="Proteomes" id="UP000705867">
    <property type="component" value="Unassembled WGS sequence"/>
</dbReference>
<dbReference type="Gene3D" id="2.20.25.90">
    <property type="entry name" value="ADC-like domains"/>
    <property type="match status" value="1"/>
</dbReference>
<dbReference type="Gene3D" id="3.40.50.740">
    <property type="match status" value="2"/>
</dbReference>
<dbReference type="PANTHER" id="PTHR43742:SF9">
    <property type="entry name" value="TETRATHIONATE REDUCTASE SUBUNIT A"/>
    <property type="match status" value="1"/>
</dbReference>
<dbReference type="InterPro" id="IPR006311">
    <property type="entry name" value="TAT_signal"/>
</dbReference>
<protein>
    <submittedName>
        <fullName evidence="10">Molybdopterin-dependent oxidoreductase</fullName>
    </submittedName>
</protein>
<dbReference type="GO" id="GO:0046872">
    <property type="term" value="F:metal ion binding"/>
    <property type="evidence" value="ECO:0007669"/>
    <property type="project" value="UniProtKB-KW"/>
</dbReference>
<dbReference type="GO" id="GO:0043546">
    <property type="term" value="F:molybdopterin cofactor binding"/>
    <property type="evidence" value="ECO:0007669"/>
    <property type="project" value="InterPro"/>
</dbReference>